<dbReference type="STRING" id="525257.HMPREF0204_12320"/>
<reference evidence="3 4" key="1">
    <citation type="submission" date="2018-12" db="EMBL/GenBank/DDBJ databases">
        <authorList>
            <consortium name="Pathogen Informatics"/>
        </authorList>
    </citation>
    <scope>NUCLEOTIDE SEQUENCE [LARGE SCALE GENOMIC DNA]</scope>
    <source>
        <strain evidence="3 4">NCTC11432</strain>
    </source>
</reference>
<dbReference type="GeneID" id="93020759"/>
<evidence type="ECO:0000313" key="4">
    <source>
        <dbReference type="Proteomes" id="UP000279227"/>
    </source>
</evidence>
<evidence type="ECO:0000313" key="3">
    <source>
        <dbReference type="EMBL" id="VEE07404.1"/>
    </source>
</evidence>
<gene>
    <name evidence="3" type="ORF">NCTC11432_02132</name>
</gene>
<proteinExistence type="predicted"/>
<feature type="signal peptide" evidence="2">
    <location>
        <begin position="1"/>
        <end position="19"/>
    </location>
</feature>
<sequence>MKKILIAALFVAGTTLVFAKDDVQKHEVKTTTTKVEQNSTSPQLDSNEKPQSFVAECKDVTIATTKVDGETVIISTCETTYPCESGGTNVYVVNV</sequence>
<evidence type="ECO:0000256" key="2">
    <source>
        <dbReference type="SAM" id="SignalP"/>
    </source>
</evidence>
<dbReference type="OrthoDB" id="1265291at2"/>
<dbReference type="EMBL" id="LR134289">
    <property type="protein sequence ID" value="VEE07404.1"/>
    <property type="molecule type" value="Genomic_DNA"/>
</dbReference>
<accession>A0A448B2A3</accession>
<keyword evidence="2" id="KW-0732">Signal</keyword>
<protein>
    <submittedName>
        <fullName evidence="3">Uncharacterized protein</fullName>
    </submittedName>
</protein>
<feature type="region of interest" description="Disordered" evidence="1">
    <location>
        <begin position="29"/>
        <end position="50"/>
    </location>
</feature>
<dbReference type="KEGG" id="cgle:NCTC11432_02132"/>
<evidence type="ECO:0000256" key="1">
    <source>
        <dbReference type="SAM" id="MobiDB-lite"/>
    </source>
</evidence>
<dbReference type="AlphaFoldDB" id="A0A448B2A3"/>
<dbReference type="RefSeq" id="WP_002977392.1">
    <property type="nucleotide sequence ID" value="NZ_CP068486.1"/>
</dbReference>
<feature type="chain" id="PRO_5019530087" evidence="2">
    <location>
        <begin position="20"/>
        <end position="95"/>
    </location>
</feature>
<name>A0A448B2A3_CHRGE</name>
<organism evidence="3 4">
    <name type="scientific">Chryseobacterium gleum</name>
    <name type="common">Flavobacterium gleum</name>
    <dbReference type="NCBI Taxonomy" id="250"/>
    <lineage>
        <taxon>Bacteria</taxon>
        <taxon>Pseudomonadati</taxon>
        <taxon>Bacteroidota</taxon>
        <taxon>Flavobacteriia</taxon>
        <taxon>Flavobacteriales</taxon>
        <taxon>Weeksellaceae</taxon>
        <taxon>Chryseobacterium group</taxon>
        <taxon>Chryseobacterium</taxon>
    </lineage>
</organism>
<dbReference type="Proteomes" id="UP000279227">
    <property type="component" value="Chromosome"/>
</dbReference>